<accession>A0A5A7MTC2</accession>
<dbReference type="AlphaFoldDB" id="A0A5A7MTC2"/>
<evidence type="ECO:0000313" key="9">
    <source>
        <dbReference type="EMBL" id="GEQ98513.1"/>
    </source>
</evidence>
<dbReference type="InterPro" id="IPR014284">
    <property type="entry name" value="RNA_pol_sigma-70_dom"/>
</dbReference>
<dbReference type="NCBIfam" id="NF008888">
    <property type="entry name" value="PRK11922.1"/>
    <property type="match status" value="1"/>
</dbReference>
<dbReference type="PANTHER" id="PTHR43133:SF51">
    <property type="entry name" value="RNA POLYMERASE SIGMA FACTOR"/>
    <property type="match status" value="1"/>
</dbReference>
<evidence type="ECO:0000259" key="7">
    <source>
        <dbReference type="Pfam" id="PF04542"/>
    </source>
</evidence>
<feature type="domain" description="RNA polymerase sigma factor 70 region 4 type 2" evidence="8">
    <location>
        <begin position="142"/>
        <end position="193"/>
    </location>
</feature>
<dbReference type="InterPro" id="IPR007627">
    <property type="entry name" value="RNA_pol_sigma70_r2"/>
</dbReference>
<dbReference type="InterPro" id="IPR013324">
    <property type="entry name" value="RNA_pol_sigma_r3/r4-like"/>
</dbReference>
<protein>
    <recommendedName>
        <fullName evidence="6">RNA polymerase sigma factor</fullName>
    </recommendedName>
</protein>
<dbReference type="NCBIfam" id="TIGR02937">
    <property type="entry name" value="sigma70-ECF"/>
    <property type="match status" value="1"/>
</dbReference>
<dbReference type="InterPro" id="IPR013249">
    <property type="entry name" value="RNA_pol_sigma70_r4_t2"/>
</dbReference>
<keyword evidence="5 6" id="KW-0804">Transcription</keyword>
<keyword evidence="4 6" id="KW-0238">DNA-binding</keyword>
<dbReference type="Gene3D" id="1.10.10.10">
    <property type="entry name" value="Winged helix-like DNA-binding domain superfamily/Winged helix DNA-binding domain"/>
    <property type="match status" value="1"/>
</dbReference>
<reference evidence="9 10" key="1">
    <citation type="submission" date="2019-09" db="EMBL/GenBank/DDBJ databases">
        <title>NBRP : Genome information of microbial organism related human and environment.</title>
        <authorList>
            <person name="Hattori M."/>
            <person name="Oshima K."/>
            <person name="Inaba H."/>
            <person name="Suda W."/>
            <person name="Sakamoto M."/>
            <person name="Iino T."/>
            <person name="Kitahara M."/>
            <person name="Oshida Y."/>
            <person name="Iida T."/>
            <person name="Kudo T."/>
            <person name="Itoh T."/>
            <person name="Ohkuma M."/>
        </authorList>
    </citation>
    <scope>NUCLEOTIDE SEQUENCE [LARGE SCALE GENOMIC DNA]</scope>
    <source>
        <strain evidence="9 10">Hi-2</strain>
    </source>
</reference>
<evidence type="ECO:0000256" key="1">
    <source>
        <dbReference type="ARBA" id="ARBA00010641"/>
    </source>
</evidence>
<dbReference type="CDD" id="cd06171">
    <property type="entry name" value="Sigma70_r4"/>
    <property type="match status" value="1"/>
</dbReference>
<feature type="domain" description="RNA polymerase sigma-70 region 2" evidence="7">
    <location>
        <begin position="37"/>
        <end position="102"/>
    </location>
</feature>
<dbReference type="Gene3D" id="1.10.1740.10">
    <property type="match status" value="1"/>
</dbReference>
<dbReference type="GO" id="GO:0016987">
    <property type="term" value="F:sigma factor activity"/>
    <property type="evidence" value="ECO:0007669"/>
    <property type="project" value="UniProtKB-KW"/>
</dbReference>
<organism evidence="9 10">
    <name type="scientific">Iodidimonas gelatinilytica</name>
    <dbReference type="NCBI Taxonomy" id="1236966"/>
    <lineage>
        <taxon>Bacteria</taxon>
        <taxon>Pseudomonadati</taxon>
        <taxon>Pseudomonadota</taxon>
        <taxon>Alphaproteobacteria</taxon>
        <taxon>Iodidimonadales</taxon>
        <taxon>Iodidimonadaceae</taxon>
        <taxon>Iodidimonas</taxon>
    </lineage>
</organism>
<dbReference type="Pfam" id="PF04542">
    <property type="entry name" value="Sigma70_r2"/>
    <property type="match status" value="1"/>
</dbReference>
<dbReference type="Pfam" id="PF08281">
    <property type="entry name" value="Sigma70_r4_2"/>
    <property type="match status" value="1"/>
</dbReference>
<dbReference type="EMBL" id="BKCL01000006">
    <property type="protein sequence ID" value="GEQ98513.1"/>
    <property type="molecule type" value="Genomic_DNA"/>
</dbReference>
<dbReference type="SUPFAM" id="SSF88946">
    <property type="entry name" value="Sigma2 domain of RNA polymerase sigma factors"/>
    <property type="match status" value="1"/>
</dbReference>
<dbReference type="InterPro" id="IPR000838">
    <property type="entry name" value="RNA_pol_sigma70_ECF_CS"/>
</dbReference>
<name>A0A5A7MTC2_9PROT</name>
<gene>
    <name evidence="9" type="ORF">JCM17844_21500</name>
</gene>
<evidence type="ECO:0000256" key="2">
    <source>
        <dbReference type="ARBA" id="ARBA00023015"/>
    </source>
</evidence>
<dbReference type="GO" id="GO:0003677">
    <property type="term" value="F:DNA binding"/>
    <property type="evidence" value="ECO:0007669"/>
    <property type="project" value="UniProtKB-KW"/>
</dbReference>
<evidence type="ECO:0000256" key="4">
    <source>
        <dbReference type="ARBA" id="ARBA00023125"/>
    </source>
</evidence>
<keyword evidence="3 6" id="KW-0731">Sigma factor</keyword>
<dbReference type="InterPro" id="IPR039425">
    <property type="entry name" value="RNA_pol_sigma-70-like"/>
</dbReference>
<dbReference type="PANTHER" id="PTHR43133">
    <property type="entry name" value="RNA POLYMERASE ECF-TYPE SIGMA FACTO"/>
    <property type="match status" value="1"/>
</dbReference>
<keyword evidence="2 6" id="KW-0805">Transcription regulation</keyword>
<dbReference type="InterPro" id="IPR036388">
    <property type="entry name" value="WH-like_DNA-bd_sf"/>
</dbReference>
<evidence type="ECO:0000256" key="5">
    <source>
        <dbReference type="ARBA" id="ARBA00023163"/>
    </source>
</evidence>
<sequence>MNLSTYQAIARHVETASETDLIAYAIKGDGAAFETIMRRHNQLLFRTARSIVCEDAEAEDVVQESYLRAWRALGKFRAQSKLSTWLVRITTNEALGRLRRKRAQVIPLDAAMMSSAPETLAALTDGPQRAPEQSAQRSQMRKLIEQRIDQLPEAFRTVFVLRAIEEMSVEDVAQAMDIPEATVRTRFFRARSLLRESLAQDMDITIGEAFSFDGARCDRIVASVIERGKAEAHGRELIQPP</sequence>
<dbReference type="SUPFAM" id="SSF88659">
    <property type="entry name" value="Sigma3 and sigma4 domains of RNA polymerase sigma factors"/>
    <property type="match status" value="1"/>
</dbReference>
<proteinExistence type="inferred from homology"/>
<dbReference type="RefSeq" id="WP_150000791.1">
    <property type="nucleotide sequence ID" value="NZ_BKCL01000006.1"/>
</dbReference>
<evidence type="ECO:0000259" key="8">
    <source>
        <dbReference type="Pfam" id="PF08281"/>
    </source>
</evidence>
<dbReference type="Proteomes" id="UP000322084">
    <property type="component" value="Unassembled WGS sequence"/>
</dbReference>
<dbReference type="InterPro" id="IPR013325">
    <property type="entry name" value="RNA_pol_sigma_r2"/>
</dbReference>
<dbReference type="PROSITE" id="PS01063">
    <property type="entry name" value="SIGMA70_ECF"/>
    <property type="match status" value="1"/>
</dbReference>
<evidence type="ECO:0000256" key="3">
    <source>
        <dbReference type="ARBA" id="ARBA00023082"/>
    </source>
</evidence>
<evidence type="ECO:0000313" key="10">
    <source>
        <dbReference type="Proteomes" id="UP000322084"/>
    </source>
</evidence>
<comment type="similarity">
    <text evidence="1 6">Belongs to the sigma-70 factor family. ECF subfamily.</text>
</comment>
<comment type="caution">
    <text evidence="9">The sequence shown here is derived from an EMBL/GenBank/DDBJ whole genome shotgun (WGS) entry which is preliminary data.</text>
</comment>
<dbReference type="GO" id="GO:0006352">
    <property type="term" value="P:DNA-templated transcription initiation"/>
    <property type="evidence" value="ECO:0007669"/>
    <property type="project" value="InterPro"/>
</dbReference>
<evidence type="ECO:0000256" key="6">
    <source>
        <dbReference type="RuleBase" id="RU000716"/>
    </source>
</evidence>